<keyword evidence="2" id="KW-1185">Reference proteome</keyword>
<proteinExistence type="predicted"/>
<dbReference type="EMBL" id="CARXXK010000449">
    <property type="protein sequence ID" value="CAI6370604.1"/>
    <property type="molecule type" value="Genomic_DNA"/>
</dbReference>
<comment type="caution">
    <text evidence="1">The sequence shown here is derived from an EMBL/GenBank/DDBJ whole genome shotgun (WGS) entry which is preliminary data.</text>
</comment>
<evidence type="ECO:0000313" key="1">
    <source>
        <dbReference type="EMBL" id="CAI6370604.1"/>
    </source>
</evidence>
<organism evidence="1 2">
    <name type="scientific">Macrosiphum euphorbiae</name>
    <name type="common">potato aphid</name>
    <dbReference type="NCBI Taxonomy" id="13131"/>
    <lineage>
        <taxon>Eukaryota</taxon>
        <taxon>Metazoa</taxon>
        <taxon>Ecdysozoa</taxon>
        <taxon>Arthropoda</taxon>
        <taxon>Hexapoda</taxon>
        <taxon>Insecta</taxon>
        <taxon>Pterygota</taxon>
        <taxon>Neoptera</taxon>
        <taxon>Paraneoptera</taxon>
        <taxon>Hemiptera</taxon>
        <taxon>Sternorrhyncha</taxon>
        <taxon>Aphidomorpha</taxon>
        <taxon>Aphidoidea</taxon>
        <taxon>Aphididae</taxon>
        <taxon>Macrosiphini</taxon>
        <taxon>Macrosiphum</taxon>
    </lineage>
</organism>
<gene>
    <name evidence="1" type="ORF">MEUPH1_LOCUS24710</name>
</gene>
<dbReference type="AlphaFoldDB" id="A0AAV0XPQ4"/>
<name>A0AAV0XPQ4_9HEMI</name>
<reference evidence="1 2" key="1">
    <citation type="submission" date="2023-01" db="EMBL/GenBank/DDBJ databases">
        <authorList>
            <person name="Whitehead M."/>
        </authorList>
    </citation>
    <scope>NUCLEOTIDE SEQUENCE [LARGE SCALE GENOMIC DNA]</scope>
</reference>
<dbReference type="Proteomes" id="UP001160148">
    <property type="component" value="Unassembled WGS sequence"/>
</dbReference>
<protein>
    <submittedName>
        <fullName evidence="1">Uncharacterized protein</fullName>
    </submittedName>
</protein>
<sequence>MSQYYNTYFITATSAPVESYFSDLKRELTKALTPDRFVASHIKSIEGFMKICRSNQIQNMNTITPPSIGSPKQKVEKNDDCKLNTNVLTCIDDVVSDSYTYGSSSALSESDDNAQYENWKNLAYKPFHDDTKKTKTKRWIKYKESCQDIKRLLNKSGLRSTTQPLIINGNLCKPVKINKNKVIIYNTCPFDALLACVVVGYIEFNQYRECVNEVAKSYSFFNVCKEVANYRATDSIYEERGKILWEIFQQKNVIVDNIQSLHTECNVTYLSEKLLKIMPSVSEKHVCDSCNVTKSFNNVLVILEMEDRNNIKTHGFKKLQDAMKNYSNTKFDTCRTC</sequence>
<accession>A0AAV0XPQ4</accession>
<evidence type="ECO:0000313" key="2">
    <source>
        <dbReference type="Proteomes" id="UP001160148"/>
    </source>
</evidence>